<dbReference type="Proteomes" id="UP000754750">
    <property type="component" value="Unassembled WGS sequence"/>
</dbReference>
<evidence type="ECO:0000313" key="3">
    <source>
        <dbReference type="Proteomes" id="UP000754750"/>
    </source>
</evidence>
<evidence type="ECO:0000256" key="1">
    <source>
        <dbReference type="ARBA" id="ARBA00023172"/>
    </source>
</evidence>
<dbReference type="AlphaFoldDB" id="A0A928KYD3"/>
<comment type="caution">
    <text evidence="2">The sequence shown here is derived from an EMBL/GenBank/DDBJ whole genome shotgun (WGS) entry which is preliminary data.</text>
</comment>
<dbReference type="SUPFAM" id="SSF56349">
    <property type="entry name" value="DNA breaking-rejoining enzymes"/>
    <property type="match status" value="1"/>
</dbReference>
<organism evidence="2 3">
    <name type="scientific">Faecalispora sporosphaeroides</name>
    <dbReference type="NCBI Taxonomy" id="1549"/>
    <lineage>
        <taxon>Bacteria</taxon>
        <taxon>Bacillati</taxon>
        <taxon>Bacillota</taxon>
        <taxon>Clostridia</taxon>
        <taxon>Eubacteriales</taxon>
        <taxon>Oscillospiraceae</taxon>
        <taxon>Faecalispora</taxon>
    </lineage>
</organism>
<proteinExistence type="predicted"/>
<reference evidence="2" key="1">
    <citation type="submission" date="2019-04" db="EMBL/GenBank/DDBJ databases">
        <title>Evolution of Biomass-Degrading Anaerobic Consortia Revealed by Metagenomics.</title>
        <authorList>
            <person name="Peng X."/>
        </authorList>
    </citation>
    <scope>NUCLEOTIDE SEQUENCE</scope>
    <source>
        <strain evidence="2">SIG551</strain>
    </source>
</reference>
<dbReference type="Gene3D" id="1.10.443.10">
    <property type="entry name" value="Intergrase catalytic core"/>
    <property type="match status" value="1"/>
</dbReference>
<dbReference type="EMBL" id="SVNY01000006">
    <property type="protein sequence ID" value="MBE6834351.1"/>
    <property type="molecule type" value="Genomic_DNA"/>
</dbReference>
<protein>
    <submittedName>
        <fullName evidence="2">Site-specific integrase</fullName>
    </submittedName>
</protein>
<evidence type="ECO:0000313" key="2">
    <source>
        <dbReference type="EMBL" id="MBE6834351.1"/>
    </source>
</evidence>
<dbReference type="GO" id="GO:0003677">
    <property type="term" value="F:DNA binding"/>
    <property type="evidence" value="ECO:0007669"/>
    <property type="project" value="InterPro"/>
</dbReference>
<accession>A0A928KYD3</accession>
<dbReference type="InterPro" id="IPR011010">
    <property type="entry name" value="DNA_brk_join_enz"/>
</dbReference>
<dbReference type="RefSeq" id="WP_326840830.1">
    <property type="nucleotide sequence ID" value="NZ_SVNY01000006.1"/>
</dbReference>
<dbReference type="InterPro" id="IPR013762">
    <property type="entry name" value="Integrase-like_cat_sf"/>
</dbReference>
<dbReference type="GO" id="GO:0006310">
    <property type="term" value="P:DNA recombination"/>
    <property type="evidence" value="ECO:0007669"/>
    <property type="project" value="UniProtKB-KW"/>
</dbReference>
<sequence>MVFKDKLKIDLITAYENMLKEKPSATPTDICIDIIVKVYLPNIGLGDKCRYQYNQSLSNRNERTNVVVSKNEKNVYYVECHPNRDISNSEIKESITTMRSLGIKYGVVTNGLIYILVSSGIEPPLGKEPVGDEYIIFKFCLKDNKSKLFTKHHLLEYLHSKYILEPFVMDNFEYIARYKVFHREANNKYWHVYECTLLNFFNYFSITKKKKILLDDLTTDDFIDFIRWQTSNSKKENKETTLSAKYTHISALLTAFNNKGLAHNRNFEKSRKDVISKFNAATYEADRTFLNTSDVKTIIDFLKSNDRDNRERNIAMFGMCVYFGAERRTIVNLKWDAIASKSKEIVLYGRTIKLPLLMTQCFEEMKRNKKNKKIDSDYVFTRRYRSHYDRFSDTYINQLFETFEKISDEQKWQKYKPQMIRNAVIYELHQAGAYLDEIMCFADISSKNIHNYISDDEIIKKRMSDIFSGRSEFVHPFESVFSKSLKSK</sequence>
<keyword evidence="1" id="KW-0233">DNA recombination</keyword>
<name>A0A928KYD3_9FIRM</name>
<gene>
    <name evidence="2" type="ORF">E7512_12370</name>
</gene>
<dbReference type="GO" id="GO:0015074">
    <property type="term" value="P:DNA integration"/>
    <property type="evidence" value="ECO:0007669"/>
    <property type="project" value="InterPro"/>
</dbReference>